<dbReference type="Proteomes" id="UP000198860">
    <property type="component" value="Unassembled WGS sequence"/>
</dbReference>
<feature type="transmembrane region" description="Helical" evidence="1">
    <location>
        <begin position="75"/>
        <end position="97"/>
    </location>
</feature>
<keyword evidence="1" id="KW-0812">Transmembrane</keyword>
<evidence type="ECO:0000313" key="3">
    <source>
        <dbReference type="Proteomes" id="UP000198860"/>
    </source>
</evidence>
<keyword evidence="1" id="KW-0472">Membrane</keyword>
<keyword evidence="1" id="KW-1133">Transmembrane helix</keyword>
<protein>
    <recommendedName>
        <fullName evidence="4">LSM domain-containing protein</fullName>
    </recommendedName>
</protein>
<accession>A0A1H0FLG5</accession>
<dbReference type="STRING" id="240303.SAMN05421677_10245"/>
<organism evidence="2 3">
    <name type="scientific">Halobacillus aidingensis</name>
    <dbReference type="NCBI Taxonomy" id="240303"/>
    <lineage>
        <taxon>Bacteria</taxon>
        <taxon>Bacillati</taxon>
        <taxon>Bacillota</taxon>
        <taxon>Bacilli</taxon>
        <taxon>Bacillales</taxon>
        <taxon>Bacillaceae</taxon>
        <taxon>Halobacillus</taxon>
    </lineage>
</organism>
<dbReference type="AlphaFoldDB" id="A0A1H0FLG5"/>
<keyword evidence="3" id="KW-1185">Reference proteome</keyword>
<evidence type="ECO:0000313" key="2">
    <source>
        <dbReference type="EMBL" id="SDN95515.1"/>
    </source>
</evidence>
<dbReference type="EMBL" id="FNIZ01000002">
    <property type="protein sequence ID" value="SDN95515.1"/>
    <property type="molecule type" value="Genomic_DNA"/>
</dbReference>
<name>A0A1H0FLG5_HALAD</name>
<evidence type="ECO:0008006" key="4">
    <source>
        <dbReference type="Google" id="ProtNLM"/>
    </source>
</evidence>
<gene>
    <name evidence="2" type="ORF">SAMN05421677_10245</name>
</gene>
<evidence type="ECO:0000256" key="1">
    <source>
        <dbReference type="SAM" id="Phobius"/>
    </source>
</evidence>
<dbReference type="OrthoDB" id="2971291at2"/>
<dbReference type="RefSeq" id="WP_089650834.1">
    <property type="nucleotide sequence ID" value="NZ_FNIZ01000002.1"/>
</dbReference>
<sequence length="107" mass="12766">MNHTGNTQVQGSGSQPQNVHDFCRQNLYQMVQIEMADGQTHTGLLHSYDQNQMNLIMPTSQQGQNRGINEEDSRLFFPFFGPFGLFGFPFWGIRRWWPYYYPYSYWW</sequence>
<proteinExistence type="predicted"/>
<reference evidence="3" key="1">
    <citation type="submission" date="2016-10" db="EMBL/GenBank/DDBJ databases">
        <authorList>
            <person name="Varghese N."/>
            <person name="Submissions S."/>
        </authorList>
    </citation>
    <scope>NUCLEOTIDE SEQUENCE [LARGE SCALE GENOMIC DNA]</scope>
    <source>
        <strain evidence="3">CGMCC 1.3703</strain>
    </source>
</reference>